<dbReference type="EMBL" id="CAMAPF010000040">
    <property type="protein sequence ID" value="CAH9082874.1"/>
    <property type="molecule type" value="Genomic_DNA"/>
</dbReference>
<gene>
    <name evidence="1" type="ORF">CEPIT_LOCUS8261</name>
</gene>
<dbReference type="Proteomes" id="UP001152523">
    <property type="component" value="Unassembled WGS sequence"/>
</dbReference>
<dbReference type="PANTHER" id="PTHR47481:SF7">
    <property type="entry name" value="CCHC-TYPE DOMAIN-CONTAINING PROTEIN"/>
    <property type="match status" value="1"/>
</dbReference>
<sequence length="321" mass="36653">MDKSSSDTMIALTSTNYNMWKPRMEDLLNLRDLADPLDNNGVKPDKKTDEEWTKMNRKTVAQIRQWIDHIVFHHVAQEQSAYTLWEKLGSMYQAKTARNKTLLMRRLVNHKLRGGILVSEHTSQFQDLVNQLSTTGWILKDEEQAILLLSSLPDSWETLVVTLSNSAPNGKVTMQMVTDALVNEEARRKEVGTEQSYAFVSETSRRGGAEIEEEVEVEVEAKVKTEEILKFAADHKNEVSPVKTILGLKDIATIVVIMGIEKEIVESFYESSHRRVKILAKKPVRPFNTRPDPLIFQIGYFGFLSRILSDIRSGFGYFGYI</sequence>
<evidence type="ECO:0000313" key="2">
    <source>
        <dbReference type="Proteomes" id="UP001152523"/>
    </source>
</evidence>
<name>A0AAV0CU81_9ASTE</name>
<protein>
    <recommendedName>
        <fullName evidence="3">DUF4219 domain-containing protein</fullName>
    </recommendedName>
</protein>
<evidence type="ECO:0000313" key="1">
    <source>
        <dbReference type="EMBL" id="CAH9082874.1"/>
    </source>
</evidence>
<organism evidence="1 2">
    <name type="scientific">Cuscuta epithymum</name>
    <dbReference type="NCBI Taxonomy" id="186058"/>
    <lineage>
        <taxon>Eukaryota</taxon>
        <taxon>Viridiplantae</taxon>
        <taxon>Streptophyta</taxon>
        <taxon>Embryophyta</taxon>
        <taxon>Tracheophyta</taxon>
        <taxon>Spermatophyta</taxon>
        <taxon>Magnoliopsida</taxon>
        <taxon>eudicotyledons</taxon>
        <taxon>Gunneridae</taxon>
        <taxon>Pentapetalae</taxon>
        <taxon>asterids</taxon>
        <taxon>lamiids</taxon>
        <taxon>Solanales</taxon>
        <taxon>Convolvulaceae</taxon>
        <taxon>Cuscuteae</taxon>
        <taxon>Cuscuta</taxon>
        <taxon>Cuscuta subgen. Cuscuta</taxon>
    </lineage>
</organism>
<keyword evidence="2" id="KW-1185">Reference proteome</keyword>
<proteinExistence type="predicted"/>
<reference evidence="1" key="1">
    <citation type="submission" date="2022-07" db="EMBL/GenBank/DDBJ databases">
        <authorList>
            <person name="Macas J."/>
            <person name="Novak P."/>
            <person name="Neumann P."/>
        </authorList>
    </citation>
    <scope>NUCLEOTIDE SEQUENCE</scope>
</reference>
<dbReference type="Pfam" id="PF14223">
    <property type="entry name" value="Retrotran_gag_2"/>
    <property type="match status" value="1"/>
</dbReference>
<comment type="caution">
    <text evidence="1">The sequence shown here is derived from an EMBL/GenBank/DDBJ whole genome shotgun (WGS) entry which is preliminary data.</text>
</comment>
<accession>A0AAV0CU81</accession>
<evidence type="ECO:0008006" key="3">
    <source>
        <dbReference type="Google" id="ProtNLM"/>
    </source>
</evidence>
<dbReference type="AlphaFoldDB" id="A0AAV0CU81"/>
<dbReference type="PANTHER" id="PTHR47481">
    <property type="match status" value="1"/>
</dbReference>